<keyword evidence="5" id="KW-0255">Endonuclease</keyword>
<evidence type="ECO:0000256" key="5">
    <source>
        <dbReference type="ARBA" id="ARBA00022759"/>
    </source>
</evidence>
<keyword evidence="2" id="KW-0808">Transferase</keyword>
<dbReference type="InterPro" id="IPR050951">
    <property type="entry name" value="Retrovirus_Pol_polyprotein"/>
</dbReference>
<feature type="compositionally biased region" description="Polar residues" evidence="9">
    <location>
        <begin position="250"/>
        <end position="259"/>
    </location>
</feature>
<feature type="region of interest" description="Disordered" evidence="9">
    <location>
        <begin position="41"/>
        <end position="73"/>
    </location>
</feature>
<dbReference type="InterPro" id="IPR021109">
    <property type="entry name" value="Peptidase_aspartic_dom_sf"/>
</dbReference>
<keyword evidence="1" id="KW-0645">Protease</keyword>
<keyword evidence="3" id="KW-0548">Nucleotidyltransferase</keyword>
<dbReference type="GO" id="GO:0008233">
    <property type="term" value="F:peptidase activity"/>
    <property type="evidence" value="ECO:0007669"/>
    <property type="project" value="UniProtKB-KW"/>
</dbReference>
<evidence type="ECO:0000259" key="10">
    <source>
        <dbReference type="PROSITE" id="PS50878"/>
    </source>
</evidence>
<dbReference type="InterPro" id="IPR005162">
    <property type="entry name" value="Retrotrans_gag_dom"/>
</dbReference>
<dbReference type="Gene3D" id="3.30.70.270">
    <property type="match status" value="2"/>
</dbReference>
<name>A0A5N6L8T9_9ASTR</name>
<dbReference type="AlphaFoldDB" id="A0A5N6L8T9"/>
<feature type="region of interest" description="Disordered" evidence="9">
    <location>
        <begin position="230"/>
        <end position="273"/>
    </location>
</feature>
<evidence type="ECO:0000256" key="2">
    <source>
        <dbReference type="ARBA" id="ARBA00022679"/>
    </source>
</evidence>
<dbReference type="SUPFAM" id="SSF56672">
    <property type="entry name" value="DNA/RNA polymerases"/>
    <property type="match status" value="1"/>
</dbReference>
<dbReference type="Pfam" id="PF08284">
    <property type="entry name" value="RVP_2"/>
    <property type="match status" value="1"/>
</dbReference>
<feature type="domain" description="Reverse transcriptase" evidence="10">
    <location>
        <begin position="552"/>
        <end position="746"/>
    </location>
</feature>
<feature type="compositionally biased region" description="Basic and acidic residues" evidence="9">
    <location>
        <begin position="260"/>
        <end position="273"/>
    </location>
</feature>
<dbReference type="Proteomes" id="UP000326396">
    <property type="component" value="Unassembled WGS sequence"/>
</dbReference>
<feature type="compositionally biased region" description="Basic and acidic residues" evidence="9">
    <location>
        <begin position="881"/>
        <end position="891"/>
    </location>
</feature>
<dbReference type="CDD" id="cd00303">
    <property type="entry name" value="retropepsin_like"/>
    <property type="match status" value="1"/>
</dbReference>
<feature type="compositionally biased region" description="Basic and acidic residues" evidence="9">
    <location>
        <begin position="41"/>
        <end position="53"/>
    </location>
</feature>
<feature type="compositionally biased region" description="Polar residues" evidence="9">
    <location>
        <begin position="946"/>
        <end position="955"/>
    </location>
</feature>
<keyword evidence="6" id="KW-0378">Hydrolase</keyword>
<reference evidence="11 12" key="1">
    <citation type="submission" date="2019-05" db="EMBL/GenBank/DDBJ databases">
        <title>Mikania micrantha, genome provides insights into the molecular mechanism of rapid growth.</title>
        <authorList>
            <person name="Liu B."/>
        </authorList>
    </citation>
    <scope>NUCLEOTIDE SEQUENCE [LARGE SCALE GENOMIC DNA]</scope>
    <source>
        <strain evidence="11">NLD-2019</strain>
        <tissue evidence="11">Leaf</tissue>
    </source>
</reference>
<feature type="compositionally biased region" description="Polar residues" evidence="9">
    <location>
        <begin position="1166"/>
        <end position="1195"/>
    </location>
</feature>
<dbReference type="InterPro" id="IPR043128">
    <property type="entry name" value="Rev_trsase/Diguanyl_cyclase"/>
</dbReference>
<keyword evidence="8" id="KW-0511">Multifunctional enzyme</keyword>
<evidence type="ECO:0000313" key="11">
    <source>
        <dbReference type="EMBL" id="KAC9618547.1"/>
    </source>
</evidence>
<evidence type="ECO:0000256" key="6">
    <source>
        <dbReference type="ARBA" id="ARBA00022801"/>
    </source>
</evidence>
<dbReference type="CDD" id="cd01647">
    <property type="entry name" value="RT_LTR"/>
    <property type="match status" value="1"/>
</dbReference>
<dbReference type="EMBL" id="SZYD01002375">
    <property type="protein sequence ID" value="KAC9618547.1"/>
    <property type="molecule type" value="Genomic_DNA"/>
</dbReference>
<dbReference type="GO" id="GO:0003964">
    <property type="term" value="F:RNA-directed DNA polymerase activity"/>
    <property type="evidence" value="ECO:0007669"/>
    <property type="project" value="UniProtKB-KW"/>
</dbReference>
<dbReference type="Gene3D" id="3.10.10.10">
    <property type="entry name" value="HIV Type 1 Reverse Transcriptase, subunit A, domain 1"/>
    <property type="match status" value="1"/>
</dbReference>
<evidence type="ECO:0000256" key="7">
    <source>
        <dbReference type="ARBA" id="ARBA00022918"/>
    </source>
</evidence>
<feature type="region of interest" description="Disordered" evidence="9">
    <location>
        <begin position="941"/>
        <end position="989"/>
    </location>
</feature>
<keyword evidence="7" id="KW-0695">RNA-directed DNA polymerase</keyword>
<protein>
    <recommendedName>
        <fullName evidence="10">Reverse transcriptase domain-containing protein</fullName>
    </recommendedName>
</protein>
<evidence type="ECO:0000256" key="9">
    <source>
        <dbReference type="SAM" id="MobiDB-lite"/>
    </source>
</evidence>
<dbReference type="InterPro" id="IPR000477">
    <property type="entry name" value="RT_dom"/>
</dbReference>
<feature type="compositionally biased region" description="Low complexity" evidence="9">
    <location>
        <begin position="958"/>
        <end position="974"/>
    </location>
</feature>
<evidence type="ECO:0000256" key="4">
    <source>
        <dbReference type="ARBA" id="ARBA00022722"/>
    </source>
</evidence>
<dbReference type="Pfam" id="PF00078">
    <property type="entry name" value="RVT_1"/>
    <property type="match status" value="1"/>
</dbReference>
<dbReference type="GO" id="GO:0006508">
    <property type="term" value="P:proteolysis"/>
    <property type="evidence" value="ECO:0007669"/>
    <property type="project" value="UniProtKB-KW"/>
</dbReference>
<dbReference type="CDD" id="cd09274">
    <property type="entry name" value="RNase_HI_RT_Ty3"/>
    <property type="match status" value="1"/>
</dbReference>
<dbReference type="PROSITE" id="PS50878">
    <property type="entry name" value="RT_POL"/>
    <property type="match status" value="1"/>
</dbReference>
<feature type="region of interest" description="Disordered" evidence="9">
    <location>
        <begin position="1164"/>
        <end position="1195"/>
    </location>
</feature>
<dbReference type="PANTHER" id="PTHR37984">
    <property type="entry name" value="PROTEIN CBG26694"/>
    <property type="match status" value="1"/>
</dbReference>
<feature type="compositionally biased region" description="Pro residues" evidence="9">
    <location>
        <begin position="897"/>
        <end position="915"/>
    </location>
</feature>
<evidence type="ECO:0000256" key="1">
    <source>
        <dbReference type="ARBA" id="ARBA00022670"/>
    </source>
</evidence>
<organism evidence="11 12">
    <name type="scientific">Mikania micrantha</name>
    <name type="common">bitter vine</name>
    <dbReference type="NCBI Taxonomy" id="192012"/>
    <lineage>
        <taxon>Eukaryota</taxon>
        <taxon>Viridiplantae</taxon>
        <taxon>Streptophyta</taxon>
        <taxon>Embryophyta</taxon>
        <taxon>Tracheophyta</taxon>
        <taxon>Spermatophyta</taxon>
        <taxon>Magnoliopsida</taxon>
        <taxon>eudicotyledons</taxon>
        <taxon>Gunneridae</taxon>
        <taxon>Pentapetalae</taxon>
        <taxon>asterids</taxon>
        <taxon>campanulids</taxon>
        <taxon>Asterales</taxon>
        <taxon>Asteraceae</taxon>
        <taxon>Asteroideae</taxon>
        <taxon>Heliantheae alliance</taxon>
        <taxon>Eupatorieae</taxon>
        <taxon>Mikania</taxon>
    </lineage>
</organism>
<proteinExistence type="predicted"/>
<dbReference type="Gene3D" id="2.40.70.10">
    <property type="entry name" value="Acid Proteases"/>
    <property type="match status" value="1"/>
</dbReference>
<sequence>MVNTRSDGGVTQEPTVGQVATQLAAIMKKLESMETMKDDITNLKRQMSHKEKSGTSGSKNDEGESNSFHNNRRPFHKIDFPTFSGGDPRGWILKAEKYFRFYNTSEEEKVDVAAMHLEDDALDLFSWLSSEQALEYWEELTQAFQKHFGHPEFQNPDEFLISVRQTGTVQDYRQEFAKRAARVSNWPDHCLLGVFLHVLKEELKSDVRIHKPRTVYKAVSLALELESKLAHTRTSKPTNTPLKPEAKPFTPNSFSSNHQPKLDPKPPSRITDPEKQARFLRGECFRCGEKYGPGHRCKAGTFKLLEAEEEGDAVVGTEEKQVDDTVDEMAEISLHAIFGKSHTTTMKVHGTLNSTEVLILIYSGSTHNFISDSLVHEMKLISQLITPFGVQIGNRDIIRCNRVCKDVPLQIAELKLKQDFYPFSIGGADVVLGIQWLSSLNTVQANWNEMFLIFSIDGQQYKLQGVASGPQKSSAFQHLSVDSENAIPIPDELQAVIEPFTALFQEPTSLPPFRTHYPSIPLIPNASPPNIRPYCYPHAQKTEIEKQVETLLASGFIQPSTSPFSSPILLVKKKDATWRMCVDYRALNKITVADKYPIPNIDELLDELYGATIFSKIDLRSGYYQIRVNPDDVEKTAFRTHSGHYEFKVMPFGLTNAPSTFQSAMNDLPSLDQHIDNLTVALELLEKNQFYAKLSKCCFGQPKVSFLGHIVSEKGVQVDQDKIIAVNSWPRPTNVKQVRGFLGLTGYYRRFVKHYGLLARPLTNLTKKDGFNWTEEATIAFNRLKQALITAPVLRLPDFSAPFVVECDASSEGVGAILIQEDHPLAYFSKALSFNNRLKSAYDRELLALVLAVQKWNHYLMGHHFFIKTDHYTLKFLLEQRQKKPPPDSRPKKVPWPRSPPGLQPQPQPSPPRSLPSPVDLDTVATQAMKRIPLIKFPQRHLKPSGSANQPQATQAKPAASDAPSAFFSRSAPSETTLGGKASLQPKRTPMTQEEIDAILMAAKPLTTAAIAMTEKKMDMSLDDIIKMSKNGTGANKGYKQRIPNKTQKFSNNVVQDKSMKMGRFMDSRSSLRQGVLAQRRSNFQVNQFPLAAEAARKAAVAPIRNRNFSRNQAVTSYRPRAVTRPVKNNGGFVVKKQEVKMVSKQKPQTLDSLFANMKEQRMKVLSQQKQNNSSRRNGAGQQWSRPPWTRYNNY</sequence>
<keyword evidence="4" id="KW-0540">Nuclease</keyword>
<evidence type="ECO:0000256" key="3">
    <source>
        <dbReference type="ARBA" id="ARBA00022695"/>
    </source>
</evidence>
<feature type="region of interest" description="Disordered" evidence="9">
    <location>
        <begin position="881"/>
        <end position="919"/>
    </location>
</feature>
<dbReference type="OrthoDB" id="1902342at2759"/>
<gene>
    <name evidence="11" type="ORF">E3N88_45542</name>
</gene>
<dbReference type="InterPro" id="IPR043502">
    <property type="entry name" value="DNA/RNA_pol_sf"/>
</dbReference>
<evidence type="ECO:0000313" key="12">
    <source>
        <dbReference type="Proteomes" id="UP000326396"/>
    </source>
</evidence>
<evidence type="ECO:0000256" key="8">
    <source>
        <dbReference type="ARBA" id="ARBA00023268"/>
    </source>
</evidence>
<dbReference type="FunFam" id="3.10.10.10:FF:000007">
    <property type="entry name" value="Retrovirus-related Pol polyprotein from transposon 17.6-like Protein"/>
    <property type="match status" value="1"/>
</dbReference>
<dbReference type="Pfam" id="PF03732">
    <property type="entry name" value="Retrotrans_gag"/>
    <property type="match status" value="1"/>
</dbReference>
<dbReference type="FunFam" id="3.30.70.270:FF:000020">
    <property type="entry name" value="Transposon Tf2-6 polyprotein-like Protein"/>
    <property type="match status" value="1"/>
</dbReference>
<accession>A0A5N6L8T9</accession>
<dbReference type="InterPro" id="IPR041577">
    <property type="entry name" value="RT_RNaseH_2"/>
</dbReference>
<keyword evidence="12" id="KW-1185">Reference proteome</keyword>
<dbReference type="Pfam" id="PF17919">
    <property type="entry name" value="RT_RNaseH_2"/>
    <property type="match status" value="1"/>
</dbReference>
<dbReference type="GO" id="GO:0004519">
    <property type="term" value="F:endonuclease activity"/>
    <property type="evidence" value="ECO:0007669"/>
    <property type="project" value="UniProtKB-KW"/>
</dbReference>
<dbReference type="PANTHER" id="PTHR37984:SF5">
    <property type="entry name" value="PROTEIN NYNRIN-LIKE"/>
    <property type="match status" value="1"/>
</dbReference>
<comment type="caution">
    <text evidence="11">The sequence shown here is derived from an EMBL/GenBank/DDBJ whole genome shotgun (WGS) entry which is preliminary data.</text>
</comment>